<dbReference type="HAMAP" id="MF_01810">
    <property type="entry name" value="YidC_type1"/>
    <property type="match status" value="1"/>
</dbReference>
<dbReference type="EMBL" id="VSSQ01000054">
    <property type="protein sequence ID" value="MPL70636.1"/>
    <property type="molecule type" value="Genomic_DNA"/>
</dbReference>
<comment type="similarity">
    <text evidence="2">Belongs to the OXA1/ALB3/YidC family. Type 1 subfamily.</text>
</comment>
<proteinExistence type="inferred from homology"/>
<dbReference type="GO" id="GO:0051205">
    <property type="term" value="P:protein insertion into membrane"/>
    <property type="evidence" value="ECO:0007669"/>
    <property type="project" value="TreeGrafter"/>
</dbReference>
<keyword evidence="6 14" id="KW-0812">Transmembrane</keyword>
<evidence type="ECO:0000256" key="8">
    <source>
        <dbReference type="ARBA" id="ARBA00022989"/>
    </source>
</evidence>
<feature type="region of interest" description="Disordered" evidence="13">
    <location>
        <begin position="43"/>
        <end position="69"/>
    </location>
</feature>
<evidence type="ECO:0000256" key="12">
    <source>
        <dbReference type="ARBA" id="ARBA00033342"/>
    </source>
</evidence>
<dbReference type="InterPro" id="IPR019998">
    <property type="entry name" value="Membr_insert_YidC"/>
</dbReference>
<protein>
    <recommendedName>
        <fullName evidence="3">Membrane protein insertase YidC</fullName>
    </recommendedName>
    <alternativeName>
        <fullName evidence="12">Foldase YidC</fullName>
    </alternativeName>
    <alternativeName>
        <fullName evidence="11">Membrane integrase YidC</fullName>
    </alternativeName>
</protein>
<evidence type="ECO:0000313" key="17">
    <source>
        <dbReference type="EMBL" id="MPL70636.1"/>
    </source>
</evidence>
<evidence type="ECO:0000256" key="3">
    <source>
        <dbReference type="ARBA" id="ARBA00015325"/>
    </source>
</evidence>
<feature type="transmembrane region" description="Helical" evidence="14">
    <location>
        <begin position="403"/>
        <end position="422"/>
    </location>
</feature>
<keyword evidence="7" id="KW-0653">Protein transport</keyword>
<keyword evidence="8 14" id="KW-1133">Transmembrane helix</keyword>
<dbReference type="PRINTS" id="PR00701">
    <property type="entry name" value="60KDINNERMP"/>
</dbReference>
<dbReference type="NCBIfam" id="TIGR03593">
    <property type="entry name" value="yidC_nterm"/>
    <property type="match status" value="1"/>
</dbReference>
<organism evidence="17">
    <name type="scientific">bioreactor metagenome</name>
    <dbReference type="NCBI Taxonomy" id="1076179"/>
    <lineage>
        <taxon>unclassified sequences</taxon>
        <taxon>metagenomes</taxon>
        <taxon>ecological metagenomes</taxon>
    </lineage>
</organism>
<comment type="subcellular location">
    <subcellularLocation>
        <location evidence="1">Cell inner membrane</location>
        <topology evidence="1">Multi-pass membrane protein</topology>
    </subcellularLocation>
</comment>
<feature type="compositionally biased region" description="Low complexity" evidence="13">
    <location>
        <begin position="44"/>
        <end position="55"/>
    </location>
</feature>
<dbReference type="PANTHER" id="PTHR12428:SF65">
    <property type="entry name" value="CYTOCHROME C OXIDASE ASSEMBLY PROTEIN COX18, MITOCHONDRIAL"/>
    <property type="match status" value="1"/>
</dbReference>
<dbReference type="InterPro" id="IPR028055">
    <property type="entry name" value="YidC/Oxa/ALB_C"/>
</dbReference>
<dbReference type="CDD" id="cd19961">
    <property type="entry name" value="EcYidC-like_peri"/>
    <property type="match status" value="1"/>
</dbReference>
<sequence>MSIFNDGSQSKEESRRTILAVVLSTVIVGVGFMLQNVFFPPAPQSAQSTAQTTQQLGETAGPPPPAATVVADPFAPTTTVSTAQAAATAPAAVQTPPVEAPVAKTTYTVETDLLKVVLSNSGGDIVSLQLKEHKDKEGYVDLIVPGEKGSQGISLAFGAPGSPTVGELMNVSWLDTDRKTIQFSRVFYARSSEGGELKPFTYRKTYTFRNGEYLFGMAIGLEGENGAQIPLNSNGTAYTLSVGPQIGPRFDHLSKNADYRKYILEVEGKKKTEMPKAGNLQVIKERPSWGSMTGKYFSFIAIPELPFASFSYLQGQDSLIKQTNTMYLSRPAISSSAQTDKYYFYFGPRTNAHLAKYEYADKNSFGLSSMKLEDVVERSNLLGWLETILKFMLNISYKLIPNYGVAIILVTIFIKVLFYPLTKKSSVSTARMQELQPKLQELQAKYKGNPQKLNQEMAEFYKRENYNPMSGCLPMLIQFPLFIAMYNLFNNHFDLRGASFIAGWINDLSLPESIVNFGSFRLPILGWNDLRALPIIYLASQLLYGKFTQSPQGGQNAGQMKLMMYGMPIMFFFILYDVPSGLLLYWIVSNLLTIAQQVVIKDLLKKHKLTPAKAPAPASGPMRNAGRTSVRAGGESATQDDLGEKVKNWLEKKAAGMDGKSSASTRKPGSSKGDKGEASSGKKAGGKR</sequence>
<dbReference type="InterPro" id="IPR001708">
    <property type="entry name" value="YidC/ALB3/OXA1/COX18"/>
</dbReference>
<comment type="caution">
    <text evidence="17">The sequence shown here is derived from an EMBL/GenBank/DDBJ whole genome shotgun (WGS) entry which is preliminary data.</text>
</comment>
<feature type="transmembrane region" description="Helical" evidence="14">
    <location>
        <begin position="18"/>
        <end position="39"/>
    </location>
</feature>
<dbReference type="GO" id="GO:0015031">
    <property type="term" value="P:protein transport"/>
    <property type="evidence" value="ECO:0007669"/>
    <property type="project" value="UniProtKB-KW"/>
</dbReference>
<dbReference type="NCBIfam" id="TIGR03592">
    <property type="entry name" value="yidC_oxa1_cterm"/>
    <property type="match status" value="1"/>
</dbReference>
<keyword evidence="5" id="KW-1003">Cell membrane</keyword>
<dbReference type="InterPro" id="IPR047196">
    <property type="entry name" value="YidC_ALB_C"/>
</dbReference>
<dbReference type="InterPro" id="IPR038221">
    <property type="entry name" value="YidC_periplasmic_sf"/>
</dbReference>
<dbReference type="Gene3D" id="2.70.98.90">
    <property type="match status" value="1"/>
</dbReference>
<feature type="region of interest" description="Disordered" evidence="13">
    <location>
        <begin position="611"/>
        <end position="688"/>
    </location>
</feature>
<evidence type="ECO:0000256" key="2">
    <source>
        <dbReference type="ARBA" id="ARBA00010527"/>
    </source>
</evidence>
<accession>A0A644TUI3</accession>
<dbReference type="GO" id="GO:0005886">
    <property type="term" value="C:plasma membrane"/>
    <property type="evidence" value="ECO:0007669"/>
    <property type="project" value="UniProtKB-SubCell"/>
</dbReference>
<dbReference type="CDD" id="cd20070">
    <property type="entry name" value="5TM_YidC_Alb3"/>
    <property type="match status" value="1"/>
</dbReference>
<evidence type="ECO:0000256" key="11">
    <source>
        <dbReference type="ARBA" id="ARBA00033245"/>
    </source>
</evidence>
<gene>
    <name evidence="17" type="primary">yidC_4</name>
    <name evidence="17" type="ORF">SDC9_16395</name>
</gene>
<feature type="compositionally biased region" description="Basic and acidic residues" evidence="13">
    <location>
        <begin position="642"/>
        <end position="655"/>
    </location>
</feature>
<evidence type="ECO:0000256" key="5">
    <source>
        <dbReference type="ARBA" id="ARBA00022475"/>
    </source>
</evidence>
<dbReference type="Pfam" id="PF14849">
    <property type="entry name" value="YidC_periplas"/>
    <property type="match status" value="1"/>
</dbReference>
<name>A0A644TUI3_9ZZZZ</name>
<keyword evidence="9 14" id="KW-0472">Membrane</keyword>
<evidence type="ECO:0000259" key="15">
    <source>
        <dbReference type="Pfam" id="PF02096"/>
    </source>
</evidence>
<evidence type="ECO:0000256" key="6">
    <source>
        <dbReference type="ARBA" id="ARBA00022692"/>
    </source>
</evidence>
<feature type="domain" description="Membrane insertase YidC/Oxa/ALB C-terminal" evidence="15">
    <location>
        <begin position="403"/>
        <end position="601"/>
    </location>
</feature>
<dbReference type="AlphaFoldDB" id="A0A644TUI3"/>
<evidence type="ECO:0000256" key="14">
    <source>
        <dbReference type="SAM" id="Phobius"/>
    </source>
</evidence>
<evidence type="ECO:0000256" key="10">
    <source>
        <dbReference type="ARBA" id="ARBA00023186"/>
    </source>
</evidence>
<feature type="domain" description="Membrane insertase YidC N-terminal" evidence="16">
    <location>
        <begin position="107"/>
        <end position="392"/>
    </location>
</feature>
<dbReference type="GO" id="GO:0032977">
    <property type="term" value="F:membrane insertase activity"/>
    <property type="evidence" value="ECO:0007669"/>
    <property type="project" value="InterPro"/>
</dbReference>
<evidence type="ECO:0000256" key="7">
    <source>
        <dbReference type="ARBA" id="ARBA00022927"/>
    </source>
</evidence>
<evidence type="ECO:0000256" key="13">
    <source>
        <dbReference type="SAM" id="MobiDB-lite"/>
    </source>
</evidence>
<keyword evidence="10" id="KW-0143">Chaperone</keyword>
<evidence type="ECO:0000256" key="9">
    <source>
        <dbReference type="ARBA" id="ARBA00023136"/>
    </source>
</evidence>
<dbReference type="PANTHER" id="PTHR12428">
    <property type="entry name" value="OXA1"/>
    <property type="match status" value="1"/>
</dbReference>
<evidence type="ECO:0000256" key="1">
    <source>
        <dbReference type="ARBA" id="ARBA00004429"/>
    </source>
</evidence>
<evidence type="ECO:0000256" key="4">
    <source>
        <dbReference type="ARBA" id="ARBA00022448"/>
    </source>
</evidence>
<evidence type="ECO:0000259" key="16">
    <source>
        <dbReference type="Pfam" id="PF14849"/>
    </source>
</evidence>
<dbReference type="Pfam" id="PF02096">
    <property type="entry name" value="60KD_IMP"/>
    <property type="match status" value="1"/>
</dbReference>
<dbReference type="InterPro" id="IPR028053">
    <property type="entry name" value="Membr_insert_YidC_N"/>
</dbReference>
<feature type="transmembrane region" description="Helical" evidence="14">
    <location>
        <begin position="471"/>
        <end position="489"/>
    </location>
</feature>
<keyword evidence="4" id="KW-0813">Transport</keyword>
<reference evidence="17" key="1">
    <citation type="submission" date="2019-08" db="EMBL/GenBank/DDBJ databases">
        <authorList>
            <person name="Kucharzyk K."/>
            <person name="Murdoch R.W."/>
            <person name="Higgins S."/>
            <person name="Loffler F."/>
        </authorList>
    </citation>
    <scope>NUCLEOTIDE SEQUENCE</scope>
</reference>